<dbReference type="SUPFAM" id="SSF81296">
    <property type="entry name" value="E set domains"/>
    <property type="match status" value="1"/>
</dbReference>
<dbReference type="Proteomes" id="UP000050741">
    <property type="component" value="Unassembled WGS sequence"/>
</dbReference>
<feature type="repeat" description="Filamin" evidence="1">
    <location>
        <begin position="59"/>
        <end position="117"/>
    </location>
</feature>
<reference evidence="3" key="3">
    <citation type="submission" date="2016-06" db="UniProtKB">
        <authorList>
            <consortium name="WormBaseParasite"/>
        </authorList>
    </citation>
    <scope>IDENTIFICATION</scope>
</reference>
<proteinExistence type="predicted"/>
<name>A0A183CRT4_GLOPA</name>
<dbReference type="Gene3D" id="2.60.40.10">
    <property type="entry name" value="Immunoglobulins"/>
    <property type="match status" value="1"/>
</dbReference>
<evidence type="ECO:0000313" key="3">
    <source>
        <dbReference type="WBParaSite" id="GPLIN_001559200"/>
    </source>
</evidence>
<accession>A0A183CRT4</accession>
<dbReference type="InterPro" id="IPR017868">
    <property type="entry name" value="Filamin/ABP280_repeat-like"/>
</dbReference>
<reference evidence="2" key="2">
    <citation type="submission" date="2014-05" db="EMBL/GenBank/DDBJ databases">
        <title>The genome and life-stage specific transcriptomes of Globodera pallida elucidate key aspects of plant parasitism by a cyst nematode.</title>
        <authorList>
            <person name="Cotton J.A."/>
            <person name="Lilley C.J."/>
            <person name="Jones L.M."/>
            <person name="Kikuchi T."/>
            <person name="Reid A.J."/>
            <person name="Thorpe P."/>
            <person name="Tsai I.J."/>
            <person name="Beasley H."/>
            <person name="Blok V."/>
            <person name="Cock P.J.A."/>
            <person name="Van den Akker S.E."/>
            <person name="Holroyd N."/>
            <person name="Hunt M."/>
            <person name="Mantelin S."/>
            <person name="Naghra H."/>
            <person name="Pain A."/>
            <person name="Palomares-Rius J.E."/>
            <person name="Zarowiecki M."/>
            <person name="Berriman M."/>
            <person name="Jones J.T."/>
            <person name="Urwin P.E."/>
        </authorList>
    </citation>
    <scope>NUCLEOTIDE SEQUENCE [LARGE SCALE GENOMIC DNA]</scope>
    <source>
        <strain evidence="2">Lindley</strain>
    </source>
</reference>
<reference evidence="2" key="1">
    <citation type="submission" date="2013-12" db="EMBL/GenBank/DDBJ databases">
        <authorList>
            <person name="Aslett M."/>
        </authorList>
    </citation>
    <scope>NUCLEOTIDE SEQUENCE [LARGE SCALE GENOMIC DNA]</scope>
    <source>
        <strain evidence="2">Lindley</strain>
    </source>
</reference>
<dbReference type="WBParaSite" id="GPLIN_001559200">
    <property type="protein sequence ID" value="GPLIN_001559200"/>
    <property type="gene ID" value="GPLIN_001559200"/>
</dbReference>
<evidence type="ECO:0000256" key="1">
    <source>
        <dbReference type="PROSITE-ProRule" id="PRU00087"/>
    </source>
</evidence>
<sequence>QRFVGTFRPLAKPQQYQFTLFRDGVVVEERVFEAVQAPAVDEPVRLVLFPEPVLVEHVASLELEPTEPSGNELPVVLRTYADGTMRAEWQPASEGRHRVVVRDGCRHLCGSPLPVSVLDLSAVRLVGLHAASVGVEQNFS</sequence>
<dbReference type="AlphaFoldDB" id="A0A183CRT4"/>
<evidence type="ECO:0000313" key="2">
    <source>
        <dbReference type="Proteomes" id="UP000050741"/>
    </source>
</evidence>
<keyword evidence="2" id="KW-1185">Reference proteome</keyword>
<dbReference type="InterPro" id="IPR014756">
    <property type="entry name" value="Ig_E-set"/>
</dbReference>
<dbReference type="PROSITE" id="PS50194">
    <property type="entry name" value="FILAMIN_REPEAT"/>
    <property type="match status" value="1"/>
</dbReference>
<dbReference type="InterPro" id="IPR013783">
    <property type="entry name" value="Ig-like_fold"/>
</dbReference>
<protein>
    <submittedName>
        <fullName evidence="3">Beta-galactosidase</fullName>
    </submittedName>
</protein>
<organism evidence="2 3">
    <name type="scientific">Globodera pallida</name>
    <name type="common">Potato cyst nematode worm</name>
    <name type="synonym">Heterodera pallida</name>
    <dbReference type="NCBI Taxonomy" id="36090"/>
    <lineage>
        <taxon>Eukaryota</taxon>
        <taxon>Metazoa</taxon>
        <taxon>Ecdysozoa</taxon>
        <taxon>Nematoda</taxon>
        <taxon>Chromadorea</taxon>
        <taxon>Rhabditida</taxon>
        <taxon>Tylenchina</taxon>
        <taxon>Tylenchomorpha</taxon>
        <taxon>Tylenchoidea</taxon>
        <taxon>Heteroderidae</taxon>
        <taxon>Heteroderinae</taxon>
        <taxon>Globodera</taxon>
    </lineage>
</organism>